<evidence type="ECO:0000259" key="14">
    <source>
        <dbReference type="PROSITE" id="PS50089"/>
    </source>
</evidence>
<keyword evidence="10" id="KW-0862">Zinc</keyword>
<evidence type="ECO:0000256" key="10">
    <source>
        <dbReference type="ARBA" id="ARBA00022833"/>
    </source>
</evidence>
<evidence type="ECO:0000256" key="4">
    <source>
        <dbReference type="ARBA" id="ARBA00012483"/>
    </source>
</evidence>
<evidence type="ECO:0000256" key="2">
    <source>
        <dbReference type="ARBA" id="ARBA00004141"/>
    </source>
</evidence>
<comment type="pathway">
    <text evidence="3">Protein modification; protein ubiquitination.</text>
</comment>
<keyword evidence="5" id="KW-0808">Transferase</keyword>
<dbReference type="PANTHER" id="PTHR45977">
    <property type="entry name" value="TARGET OF ERK KINASE MPK-1"/>
    <property type="match status" value="1"/>
</dbReference>
<evidence type="ECO:0000256" key="11">
    <source>
        <dbReference type="ARBA" id="ARBA00022989"/>
    </source>
</evidence>
<name>A0A9W6XEU7_9STRA</name>
<evidence type="ECO:0000256" key="5">
    <source>
        <dbReference type="ARBA" id="ARBA00022679"/>
    </source>
</evidence>
<keyword evidence="12" id="KW-0472">Membrane</keyword>
<evidence type="ECO:0000256" key="6">
    <source>
        <dbReference type="ARBA" id="ARBA00022692"/>
    </source>
</evidence>
<comment type="subcellular location">
    <subcellularLocation>
        <location evidence="2">Membrane</location>
        <topology evidence="2">Multi-pass membrane protein</topology>
    </subcellularLocation>
</comment>
<dbReference type="PANTHER" id="PTHR45977:SF4">
    <property type="entry name" value="RING-TYPE DOMAIN-CONTAINING PROTEIN"/>
    <property type="match status" value="1"/>
</dbReference>
<dbReference type="GO" id="GO:0016567">
    <property type="term" value="P:protein ubiquitination"/>
    <property type="evidence" value="ECO:0007669"/>
    <property type="project" value="TreeGrafter"/>
</dbReference>
<organism evidence="15 16">
    <name type="scientific">Phytophthora fragariaefolia</name>
    <dbReference type="NCBI Taxonomy" id="1490495"/>
    <lineage>
        <taxon>Eukaryota</taxon>
        <taxon>Sar</taxon>
        <taxon>Stramenopiles</taxon>
        <taxon>Oomycota</taxon>
        <taxon>Peronosporomycetes</taxon>
        <taxon>Peronosporales</taxon>
        <taxon>Peronosporaceae</taxon>
        <taxon>Phytophthora</taxon>
    </lineage>
</organism>
<comment type="caution">
    <text evidence="15">The sequence shown here is derived from an EMBL/GenBank/DDBJ whole genome shotgun (WGS) entry which is preliminary data.</text>
</comment>
<comment type="catalytic activity">
    <reaction evidence="1">
        <text>S-ubiquitinyl-[E2 ubiquitin-conjugating enzyme]-L-cysteine + [acceptor protein]-L-lysine = [E2 ubiquitin-conjugating enzyme]-L-cysteine + N(6)-ubiquitinyl-[acceptor protein]-L-lysine.</text>
        <dbReference type="EC" id="2.3.2.27"/>
    </reaction>
</comment>
<dbReference type="SUPFAM" id="SSF57850">
    <property type="entry name" value="RING/U-box"/>
    <property type="match status" value="1"/>
</dbReference>
<dbReference type="GO" id="GO:0008270">
    <property type="term" value="F:zinc ion binding"/>
    <property type="evidence" value="ECO:0007669"/>
    <property type="project" value="UniProtKB-KW"/>
</dbReference>
<evidence type="ECO:0000256" key="8">
    <source>
        <dbReference type="ARBA" id="ARBA00022771"/>
    </source>
</evidence>
<dbReference type="SMART" id="SM00184">
    <property type="entry name" value="RING"/>
    <property type="match status" value="1"/>
</dbReference>
<proteinExistence type="predicted"/>
<dbReference type="GO" id="GO:0016020">
    <property type="term" value="C:membrane"/>
    <property type="evidence" value="ECO:0007669"/>
    <property type="project" value="UniProtKB-SubCell"/>
</dbReference>
<evidence type="ECO:0000313" key="16">
    <source>
        <dbReference type="Proteomes" id="UP001165121"/>
    </source>
</evidence>
<keyword evidence="7" id="KW-0479">Metal-binding</keyword>
<dbReference type="InterPro" id="IPR001841">
    <property type="entry name" value="Znf_RING"/>
</dbReference>
<dbReference type="PROSITE" id="PS50089">
    <property type="entry name" value="ZF_RING_2"/>
    <property type="match status" value="1"/>
</dbReference>
<dbReference type="OrthoDB" id="9984778at2759"/>
<evidence type="ECO:0000313" key="15">
    <source>
        <dbReference type="EMBL" id="GMF37035.1"/>
    </source>
</evidence>
<dbReference type="EMBL" id="BSXT01000984">
    <property type="protein sequence ID" value="GMF37035.1"/>
    <property type="molecule type" value="Genomic_DNA"/>
</dbReference>
<dbReference type="AlphaFoldDB" id="A0A9W6XEU7"/>
<keyword evidence="11" id="KW-1133">Transmembrane helix</keyword>
<dbReference type="Gene3D" id="3.30.40.10">
    <property type="entry name" value="Zinc/RING finger domain, C3HC4 (zinc finger)"/>
    <property type="match status" value="1"/>
</dbReference>
<keyword evidence="8 13" id="KW-0863">Zinc-finger</keyword>
<dbReference type="Pfam" id="PF12678">
    <property type="entry name" value="zf-rbx1"/>
    <property type="match status" value="1"/>
</dbReference>
<evidence type="ECO:0000256" key="9">
    <source>
        <dbReference type="ARBA" id="ARBA00022786"/>
    </source>
</evidence>
<gene>
    <name evidence="15" type="ORF">Pfra01_001025500</name>
</gene>
<keyword evidence="9" id="KW-0833">Ubl conjugation pathway</keyword>
<reference evidence="15" key="1">
    <citation type="submission" date="2023-04" db="EMBL/GenBank/DDBJ databases">
        <title>Phytophthora fragariaefolia NBRC 109709.</title>
        <authorList>
            <person name="Ichikawa N."/>
            <person name="Sato H."/>
            <person name="Tonouchi N."/>
        </authorList>
    </citation>
    <scope>NUCLEOTIDE SEQUENCE</scope>
    <source>
        <strain evidence="15">NBRC 109709</strain>
    </source>
</reference>
<dbReference type="GO" id="GO:0006511">
    <property type="term" value="P:ubiquitin-dependent protein catabolic process"/>
    <property type="evidence" value="ECO:0007669"/>
    <property type="project" value="TreeGrafter"/>
</dbReference>
<accession>A0A9W6XEU7</accession>
<dbReference type="Proteomes" id="UP001165121">
    <property type="component" value="Unassembled WGS sequence"/>
</dbReference>
<evidence type="ECO:0000256" key="13">
    <source>
        <dbReference type="PROSITE-ProRule" id="PRU00175"/>
    </source>
</evidence>
<feature type="domain" description="RING-type" evidence="14">
    <location>
        <begin position="318"/>
        <end position="368"/>
    </location>
</feature>
<protein>
    <recommendedName>
        <fullName evidence="4">RING-type E3 ubiquitin transferase</fullName>
        <ecNumber evidence="4">2.3.2.27</ecNumber>
    </recommendedName>
</protein>
<sequence>MRTVQWLHGLQRIQHLDNRGCIRVKNRLHIPGRCLPRPDGRKLKRYAGHFAAKRLLEHRPAFVGLQQQQQQPLPAMVAVRKSEDVAVVFSSGASLAESYHRCVESFPRSAPSTPSGLGFGRRAIASKRVRELADIPRAAGLRDVAVEVSVAHTKSKLKAKFFVEMKREMTMPRQVWGFGVALVDVRQFEVQMRQIVKKHYRANHQGERNGVKKCCTMCIQLKEEMNAWSAVKRWSAISPRHKERKCDTVKVFFEKLFALLSKHAQWMHECESLREILRATEELAEMQYPHDADAVDVIRSLRRIGVNGEGSGQQDADCTICMSTIERIPMNSPEHGSACGVELPCGHRFHDTCVCMWLRTRLDCPVCRGHASAPSSNLASSRRL</sequence>
<dbReference type="GO" id="GO:0061630">
    <property type="term" value="F:ubiquitin protein ligase activity"/>
    <property type="evidence" value="ECO:0007669"/>
    <property type="project" value="UniProtKB-EC"/>
</dbReference>
<evidence type="ECO:0000256" key="12">
    <source>
        <dbReference type="ARBA" id="ARBA00023136"/>
    </source>
</evidence>
<dbReference type="EC" id="2.3.2.27" evidence="4"/>
<dbReference type="InterPro" id="IPR024766">
    <property type="entry name" value="Znf_RING_H2"/>
</dbReference>
<evidence type="ECO:0000256" key="1">
    <source>
        <dbReference type="ARBA" id="ARBA00000900"/>
    </source>
</evidence>
<evidence type="ECO:0000256" key="3">
    <source>
        <dbReference type="ARBA" id="ARBA00004906"/>
    </source>
</evidence>
<keyword evidence="16" id="KW-1185">Reference proteome</keyword>
<dbReference type="InterPro" id="IPR013083">
    <property type="entry name" value="Znf_RING/FYVE/PHD"/>
</dbReference>
<evidence type="ECO:0000256" key="7">
    <source>
        <dbReference type="ARBA" id="ARBA00022723"/>
    </source>
</evidence>
<keyword evidence="6" id="KW-0812">Transmembrane</keyword>